<accession>A0A381Y8M2</accession>
<dbReference type="PANTHER" id="PTHR10290:SF3">
    <property type="entry name" value="DNA TOPOISOMERASE 1"/>
    <property type="match status" value="1"/>
</dbReference>
<dbReference type="InterPro" id="IPR008336">
    <property type="entry name" value="TopoI_DNA-bd_euk"/>
</dbReference>
<dbReference type="SUPFAM" id="SSF56741">
    <property type="entry name" value="Eukaryotic DNA topoisomerase I, N-terminal DNA-binding fragment"/>
    <property type="match status" value="1"/>
</dbReference>
<dbReference type="InterPro" id="IPR013030">
    <property type="entry name" value="DNA_topo_DNA_db_N_dom2"/>
</dbReference>
<protein>
    <recommendedName>
        <fullName evidence="1">DNA topoisomerase I DNA binding eukaryotic-type domain-containing protein</fullName>
    </recommendedName>
</protein>
<sequence>MKWKTLEHNGILFPPEYESVGIKIKINGENVSLTLEQEEMV</sequence>
<feature type="non-terminal residue" evidence="2">
    <location>
        <position position="41"/>
    </location>
</feature>
<dbReference type="GO" id="GO:0005694">
    <property type="term" value="C:chromosome"/>
    <property type="evidence" value="ECO:0007669"/>
    <property type="project" value="InterPro"/>
</dbReference>
<feature type="domain" description="DNA topoisomerase I DNA binding eukaryotic-type" evidence="1">
    <location>
        <begin position="1"/>
        <end position="41"/>
    </location>
</feature>
<proteinExistence type="predicted"/>
<dbReference type="InterPro" id="IPR051062">
    <property type="entry name" value="Topoisomerase_IB"/>
</dbReference>
<dbReference type="InterPro" id="IPR036202">
    <property type="entry name" value="TopoI_DNA-bd_euk_N_sf"/>
</dbReference>
<organism evidence="2">
    <name type="scientific">marine metagenome</name>
    <dbReference type="NCBI Taxonomy" id="408172"/>
    <lineage>
        <taxon>unclassified sequences</taxon>
        <taxon>metagenomes</taxon>
        <taxon>ecological metagenomes</taxon>
    </lineage>
</organism>
<name>A0A381Y8M2_9ZZZZ</name>
<reference evidence="2" key="1">
    <citation type="submission" date="2018-05" db="EMBL/GenBank/DDBJ databases">
        <authorList>
            <person name="Lanie J.A."/>
            <person name="Ng W.-L."/>
            <person name="Kazmierczak K.M."/>
            <person name="Andrzejewski T.M."/>
            <person name="Davidsen T.M."/>
            <person name="Wayne K.J."/>
            <person name="Tettelin H."/>
            <person name="Glass J.I."/>
            <person name="Rusch D."/>
            <person name="Podicherti R."/>
            <person name="Tsui H.-C.T."/>
            <person name="Winkler M.E."/>
        </authorList>
    </citation>
    <scope>NUCLEOTIDE SEQUENCE</scope>
</reference>
<dbReference type="GO" id="GO:0003677">
    <property type="term" value="F:DNA binding"/>
    <property type="evidence" value="ECO:0007669"/>
    <property type="project" value="InterPro"/>
</dbReference>
<dbReference type="PANTHER" id="PTHR10290">
    <property type="entry name" value="DNA TOPOISOMERASE I"/>
    <property type="match status" value="1"/>
</dbReference>
<dbReference type="Gene3D" id="2.170.11.10">
    <property type="entry name" value="DNA Topoisomerase I, domain 2"/>
    <property type="match status" value="1"/>
</dbReference>
<dbReference type="GO" id="GO:0003917">
    <property type="term" value="F:DNA topoisomerase type I (single strand cut, ATP-independent) activity"/>
    <property type="evidence" value="ECO:0007669"/>
    <property type="project" value="InterPro"/>
</dbReference>
<evidence type="ECO:0000313" key="2">
    <source>
        <dbReference type="EMBL" id="SVA72833.1"/>
    </source>
</evidence>
<dbReference type="Pfam" id="PF02919">
    <property type="entry name" value="Topoisom_I_N"/>
    <property type="match status" value="1"/>
</dbReference>
<dbReference type="GO" id="GO:0006265">
    <property type="term" value="P:DNA topological change"/>
    <property type="evidence" value="ECO:0007669"/>
    <property type="project" value="InterPro"/>
</dbReference>
<gene>
    <name evidence="2" type="ORF">METZ01_LOCUS125687</name>
</gene>
<dbReference type="AlphaFoldDB" id="A0A381Y8M2"/>
<dbReference type="EMBL" id="UINC01017539">
    <property type="protein sequence ID" value="SVA72833.1"/>
    <property type="molecule type" value="Genomic_DNA"/>
</dbReference>
<evidence type="ECO:0000259" key="1">
    <source>
        <dbReference type="Pfam" id="PF02919"/>
    </source>
</evidence>